<feature type="region of interest" description="Disordered" evidence="4">
    <location>
        <begin position="1"/>
        <end position="85"/>
    </location>
</feature>
<evidence type="ECO:0000256" key="2">
    <source>
        <dbReference type="ARBA" id="ARBA00023163"/>
    </source>
</evidence>
<dbReference type="InterPro" id="IPR046955">
    <property type="entry name" value="PHR1-like"/>
</dbReference>
<dbReference type="InterPro" id="IPR006447">
    <property type="entry name" value="Myb_dom_plants"/>
</dbReference>
<dbReference type="InterPro" id="IPR001005">
    <property type="entry name" value="SANT/Myb"/>
</dbReference>
<dbReference type="InterPro" id="IPR009057">
    <property type="entry name" value="Homeodomain-like_sf"/>
</dbReference>
<feature type="region of interest" description="Disordered" evidence="4">
    <location>
        <begin position="398"/>
        <end position="453"/>
    </location>
</feature>
<feature type="domain" description="HTH myb-type" evidence="5">
    <location>
        <begin position="87"/>
        <end position="147"/>
    </location>
</feature>
<dbReference type="AlphaFoldDB" id="A0AA41SJI8"/>
<feature type="compositionally biased region" description="Polar residues" evidence="4">
    <location>
        <begin position="1"/>
        <end position="14"/>
    </location>
</feature>
<proteinExistence type="predicted"/>
<dbReference type="Proteomes" id="UP001177140">
    <property type="component" value="Unassembled WGS sequence"/>
</dbReference>
<keyword evidence="3" id="KW-0539">Nucleus</keyword>
<feature type="compositionally biased region" description="Polar residues" evidence="4">
    <location>
        <begin position="343"/>
        <end position="361"/>
    </location>
</feature>
<accession>A0AA41SJI8</accession>
<feature type="compositionally biased region" description="Basic and acidic residues" evidence="4">
    <location>
        <begin position="432"/>
        <end position="445"/>
    </location>
</feature>
<dbReference type="PANTHER" id="PTHR31314">
    <property type="entry name" value="MYB FAMILY TRANSCRIPTION FACTOR PHL7-LIKE"/>
    <property type="match status" value="1"/>
</dbReference>
<keyword evidence="2" id="KW-0804">Transcription</keyword>
<evidence type="ECO:0000256" key="4">
    <source>
        <dbReference type="SAM" id="MobiDB-lite"/>
    </source>
</evidence>
<dbReference type="GO" id="GO:0003677">
    <property type="term" value="F:DNA binding"/>
    <property type="evidence" value="ECO:0007669"/>
    <property type="project" value="InterPro"/>
</dbReference>
<dbReference type="InterPro" id="IPR017930">
    <property type="entry name" value="Myb_dom"/>
</dbReference>
<protein>
    <recommendedName>
        <fullName evidence="5">HTH myb-type domain-containing protein</fullName>
    </recommendedName>
</protein>
<reference evidence="6" key="1">
    <citation type="submission" date="2022-03" db="EMBL/GenBank/DDBJ databases">
        <title>A functionally conserved STORR gene fusion in Papaver species that diverged 16.8 million years ago.</title>
        <authorList>
            <person name="Catania T."/>
        </authorList>
    </citation>
    <scope>NUCLEOTIDE SEQUENCE</scope>
    <source>
        <strain evidence="6">S-191538</strain>
    </source>
</reference>
<keyword evidence="1" id="KW-0805">Transcription regulation</keyword>
<dbReference type="PANTHER" id="PTHR31314:SF175">
    <property type="entry name" value="HTH MYB-TYPE DOMAIN-CONTAINING PROTEIN"/>
    <property type="match status" value="1"/>
</dbReference>
<dbReference type="NCBIfam" id="TIGR01557">
    <property type="entry name" value="myb_SHAQKYF"/>
    <property type="match status" value="1"/>
</dbReference>
<dbReference type="Pfam" id="PF00249">
    <property type="entry name" value="Myb_DNA-binding"/>
    <property type="match status" value="1"/>
</dbReference>
<evidence type="ECO:0000256" key="1">
    <source>
        <dbReference type="ARBA" id="ARBA00023015"/>
    </source>
</evidence>
<dbReference type="FunFam" id="1.10.10.60:FF:000002">
    <property type="entry name" value="Myb family transcription factor"/>
    <property type="match status" value="1"/>
</dbReference>
<dbReference type="EMBL" id="JAJJMA010157668">
    <property type="protein sequence ID" value="MCL7035513.1"/>
    <property type="molecule type" value="Genomic_DNA"/>
</dbReference>
<evidence type="ECO:0000256" key="3">
    <source>
        <dbReference type="ARBA" id="ARBA00023242"/>
    </source>
</evidence>
<feature type="compositionally biased region" description="Acidic residues" evidence="4">
    <location>
        <begin position="24"/>
        <end position="55"/>
    </location>
</feature>
<sequence>MKESTSVEGSSTNLYVDDDKKEDDQEEDEEEDEEEEVDDVVVDGDEAAVGDDDEPTNGGCSSNSTVDESERKGNNNNNSSGVRPYVRSKTPRLRWTPDLHMCFIHAVERLGGQERATPKLVLQLMNIKGLSIAHVKSHLQMYRSKKIDDRGQVISEKGSHHLMEGGDGYIYNLSQLPMLQGFNHIRPTMPSSSTFSYDNYSWRGNGNWMASTSPYMSMVANSRARPPGIYGSVVERIFGCNTSTTSTPNRNYQHIGSSTTTSSTHEQLRKVMHQQPLSHENEVRAMNTTKTLLDHESWKSRLRLSSSMLDQPSSSNFITSTTHNTHPLQARGINRLENPNPYYLQNNIGSSSSSNPKTNSVLREDEGKIINTKRKASEYHDSNLDLNLSLKLSTSSTNAKDSLEDENDEVGNDLSLSLFSPASSSSKRKKKGNDDVDDRKEHEKLASTLNLTI</sequence>
<gene>
    <name evidence="6" type="ORF">MKW94_030182</name>
</gene>
<feature type="region of interest" description="Disordered" evidence="4">
    <location>
        <begin position="333"/>
        <end position="365"/>
    </location>
</feature>
<organism evidence="6 7">
    <name type="scientific">Papaver nudicaule</name>
    <name type="common">Iceland poppy</name>
    <dbReference type="NCBI Taxonomy" id="74823"/>
    <lineage>
        <taxon>Eukaryota</taxon>
        <taxon>Viridiplantae</taxon>
        <taxon>Streptophyta</taxon>
        <taxon>Embryophyta</taxon>
        <taxon>Tracheophyta</taxon>
        <taxon>Spermatophyta</taxon>
        <taxon>Magnoliopsida</taxon>
        <taxon>Ranunculales</taxon>
        <taxon>Papaveraceae</taxon>
        <taxon>Papaveroideae</taxon>
        <taxon>Papaver</taxon>
    </lineage>
</organism>
<comment type="caution">
    <text evidence="6">The sequence shown here is derived from an EMBL/GenBank/DDBJ whole genome shotgun (WGS) entry which is preliminary data.</text>
</comment>
<keyword evidence="7" id="KW-1185">Reference proteome</keyword>
<evidence type="ECO:0000259" key="5">
    <source>
        <dbReference type="PROSITE" id="PS51294"/>
    </source>
</evidence>
<dbReference type="PROSITE" id="PS51294">
    <property type="entry name" value="HTH_MYB"/>
    <property type="match status" value="1"/>
</dbReference>
<dbReference type="GO" id="GO:0003700">
    <property type="term" value="F:DNA-binding transcription factor activity"/>
    <property type="evidence" value="ECO:0007669"/>
    <property type="project" value="InterPro"/>
</dbReference>
<evidence type="ECO:0000313" key="6">
    <source>
        <dbReference type="EMBL" id="MCL7035513.1"/>
    </source>
</evidence>
<name>A0AA41SJI8_PAPNU</name>
<feature type="compositionally biased region" description="Low complexity" evidence="4">
    <location>
        <begin position="414"/>
        <end position="425"/>
    </location>
</feature>
<dbReference type="Gene3D" id="1.10.10.60">
    <property type="entry name" value="Homeodomain-like"/>
    <property type="match status" value="1"/>
</dbReference>
<evidence type="ECO:0000313" key="7">
    <source>
        <dbReference type="Proteomes" id="UP001177140"/>
    </source>
</evidence>
<dbReference type="SUPFAM" id="SSF46689">
    <property type="entry name" value="Homeodomain-like"/>
    <property type="match status" value="1"/>
</dbReference>